<dbReference type="FunFam" id="3.40.50.620:FF:000084">
    <property type="entry name" value="arginine--tRNA ligase, cytoplasmic"/>
    <property type="match status" value="1"/>
</dbReference>
<dbReference type="PROSITE" id="PS00178">
    <property type="entry name" value="AA_TRNA_LIGASE_I"/>
    <property type="match status" value="1"/>
</dbReference>
<dbReference type="Pfam" id="PF00750">
    <property type="entry name" value="tRNA-synt_1d"/>
    <property type="match status" value="1"/>
</dbReference>
<keyword evidence="7 10" id="KW-0030">Aminoacyl-tRNA synthetase</keyword>
<dbReference type="InterPro" id="IPR008909">
    <property type="entry name" value="DALR_anticod-bd"/>
</dbReference>
<evidence type="ECO:0000256" key="10">
    <source>
        <dbReference type="RuleBase" id="RU363038"/>
    </source>
</evidence>
<comment type="similarity">
    <text evidence="1 10">Belongs to the class-I aminoacyl-tRNA synthetase family.</text>
</comment>
<dbReference type="PANTHER" id="PTHR11956:SF5">
    <property type="entry name" value="ARGININE--TRNA LIGASE, CYTOPLASMIC"/>
    <property type="match status" value="1"/>
</dbReference>
<dbReference type="GO" id="GO:0005524">
    <property type="term" value="F:ATP binding"/>
    <property type="evidence" value="ECO:0007669"/>
    <property type="project" value="UniProtKB-KW"/>
</dbReference>
<dbReference type="PANTHER" id="PTHR11956">
    <property type="entry name" value="ARGINYL-TRNA SYNTHETASE"/>
    <property type="match status" value="1"/>
</dbReference>
<dbReference type="OrthoDB" id="68056at2759"/>
<evidence type="ECO:0000256" key="5">
    <source>
        <dbReference type="ARBA" id="ARBA00022840"/>
    </source>
</evidence>
<keyword evidence="5 10" id="KW-0067">ATP-binding</keyword>
<dbReference type="AlphaFoldDB" id="A0A0L0FSI5"/>
<dbReference type="eggNOG" id="KOG4426">
    <property type="taxonomic scope" value="Eukaryota"/>
</dbReference>
<proteinExistence type="inferred from homology"/>
<dbReference type="SUPFAM" id="SSF47323">
    <property type="entry name" value="Anticodon-binding domain of a subclass of class I aminoacyl-tRNA synthetases"/>
    <property type="match status" value="1"/>
</dbReference>
<dbReference type="EMBL" id="KQ242254">
    <property type="protein sequence ID" value="KNC79730.1"/>
    <property type="molecule type" value="Genomic_DNA"/>
</dbReference>
<evidence type="ECO:0000256" key="2">
    <source>
        <dbReference type="ARBA" id="ARBA00012837"/>
    </source>
</evidence>
<reference evidence="14 15" key="1">
    <citation type="submission" date="2011-02" db="EMBL/GenBank/DDBJ databases">
        <title>The Genome Sequence of Sphaeroforma arctica JP610.</title>
        <authorList>
            <consortium name="The Broad Institute Genome Sequencing Platform"/>
            <person name="Russ C."/>
            <person name="Cuomo C."/>
            <person name="Young S.K."/>
            <person name="Zeng Q."/>
            <person name="Gargeya S."/>
            <person name="Alvarado L."/>
            <person name="Berlin A."/>
            <person name="Chapman S.B."/>
            <person name="Chen Z."/>
            <person name="Freedman E."/>
            <person name="Gellesch M."/>
            <person name="Goldberg J."/>
            <person name="Griggs A."/>
            <person name="Gujja S."/>
            <person name="Heilman E."/>
            <person name="Heiman D."/>
            <person name="Howarth C."/>
            <person name="Mehta T."/>
            <person name="Neiman D."/>
            <person name="Pearson M."/>
            <person name="Roberts A."/>
            <person name="Saif S."/>
            <person name="Shea T."/>
            <person name="Shenoy N."/>
            <person name="Sisk P."/>
            <person name="Stolte C."/>
            <person name="Sykes S."/>
            <person name="White J."/>
            <person name="Yandava C."/>
            <person name="Burger G."/>
            <person name="Gray M.W."/>
            <person name="Holland P.W.H."/>
            <person name="King N."/>
            <person name="Lang F.B.F."/>
            <person name="Roger A.J."/>
            <person name="Ruiz-Trillo I."/>
            <person name="Haas B."/>
            <person name="Nusbaum C."/>
            <person name="Birren B."/>
        </authorList>
    </citation>
    <scope>NUCLEOTIDE SEQUENCE [LARGE SCALE GENOMIC DNA]</scope>
    <source>
        <strain evidence="14 15">JP610</strain>
    </source>
</reference>
<keyword evidence="6 10" id="KW-0648">Protein biosynthesis</keyword>
<dbReference type="RefSeq" id="XP_014153632.1">
    <property type="nucleotide sequence ID" value="XM_014298157.1"/>
</dbReference>
<dbReference type="InterPro" id="IPR035684">
    <property type="entry name" value="ArgRS_core"/>
</dbReference>
<feature type="domain" description="DALR anticodon binding" evidence="12">
    <location>
        <begin position="515"/>
        <end position="637"/>
    </location>
</feature>
<dbReference type="SMART" id="SM01016">
    <property type="entry name" value="Arg_tRNA_synt_N"/>
    <property type="match status" value="1"/>
</dbReference>
<dbReference type="GO" id="GO:0004814">
    <property type="term" value="F:arginine-tRNA ligase activity"/>
    <property type="evidence" value="ECO:0007669"/>
    <property type="project" value="UniProtKB-EC"/>
</dbReference>
<evidence type="ECO:0000313" key="14">
    <source>
        <dbReference type="EMBL" id="KNC79730.1"/>
    </source>
</evidence>
<evidence type="ECO:0000256" key="11">
    <source>
        <dbReference type="SAM" id="MobiDB-lite"/>
    </source>
</evidence>
<evidence type="ECO:0000256" key="1">
    <source>
        <dbReference type="ARBA" id="ARBA00005594"/>
    </source>
</evidence>
<dbReference type="CDD" id="cd00671">
    <property type="entry name" value="ArgRS_core"/>
    <property type="match status" value="1"/>
</dbReference>
<dbReference type="InterPro" id="IPR001278">
    <property type="entry name" value="Arg-tRNA-ligase"/>
</dbReference>
<dbReference type="Gene3D" id="1.10.730.10">
    <property type="entry name" value="Isoleucyl-tRNA Synthetase, Domain 1"/>
    <property type="match status" value="1"/>
</dbReference>
<evidence type="ECO:0000256" key="7">
    <source>
        <dbReference type="ARBA" id="ARBA00023146"/>
    </source>
</evidence>
<dbReference type="GO" id="GO:0006420">
    <property type="term" value="P:arginyl-tRNA aminoacylation"/>
    <property type="evidence" value="ECO:0007669"/>
    <property type="project" value="InterPro"/>
</dbReference>
<dbReference type="PRINTS" id="PR01038">
    <property type="entry name" value="TRNASYNTHARG"/>
</dbReference>
<dbReference type="FunFam" id="1.10.730.10:FF:000006">
    <property type="entry name" value="Arginyl-tRNA synthetase 2, mitochondrial"/>
    <property type="match status" value="1"/>
</dbReference>
<keyword evidence="3 10" id="KW-0436">Ligase</keyword>
<dbReference type="InterPro" id="IPR036695">
    <property type="entry name" value="Arg-tRNA-synth_N_sf"/>
</dbReference>
<keyword evidence="15" id="KW-1185">Reference proteome</keyword>
<dbReference type="Gene3D" id="3.40.50.620">
    <property type="entry name" value="HUPs"/>
    <property type="match status" value="1"/>
</dbReference>
<dbReference type="InterPro" id="IPR001412">
    <property type="entry name" value="aa-tRNA-synth_I_CS"/>
</dbReference>
<dbReference type="GO" id="GO:0005737">
    <property type="term" value="C:cytoplasm"/>
    <property type="evidence" value="ECO:0007669"/>
    <property type="project" value="InterPro"/>
</dbReference>
<keyword evidence="4 10" id="KW-0547">Nucleotide-binding</keyword>
<accession>A0A0L0FSI5</accession>
<dbReference type="EC" id="6.1.1.19" evidence="2"/>
<dbReference type="InterPro" id="IPR009080">
    <property type="entry name" value="tRNAsynth_Ia_anticodon-bd"/>
</dbReference>
<dbReference type="GeneID" id="25908383"/>
<dbReference type="InterPro" id="IPR005148">
    <property type="entry name" value="Arg-tRNA-synth_N"/>
</dbReference>
<evidence type="ECO:0000256" key="9">
    <source>
        <dbReference type="ARBA" id="ARBA00049339"/>
    </source>
</evidence>
<evidence type="ECO:0000259" key="12">
    <source>
        <dbReference type="SMART" id="SM00836"/>
    </source>
</evidence>
<name>A0A0L0FSI5_9EUKA</name>
<feature type="domain" description="Arginyl tRNA synthetase N-terminal" evidence="13">
    <location>
        <begin position="52"/>
        <end position="143"/>
    </location>
</feature>
<feature type="compositionally biased region" description="Basic and acidic residues" evidence="11">
    <location>
        <begin position="15"/>
        <end position="25"/>
    </location>
</feature>
<evidence type="ECO:0000259" key="13">
    <source>
        <dbReference type="SMART" id="SM01016"/>
    </source>
</evidence>
<dbReference type="NCBIfam" id="TIGR00456">
    <property type="entry name" value="argS"/>
    <property type="match status" value="1"/>
</dbReference>
<evidence type="ECO:0000256" key="4">
    <source>
        <dbReference type="ARBA" id="ARBA00022741"/>
    </source>
</evidence>
<evidence type="ECO:0000256" key="3">
    <source>
        <dbReference type="ARBA" id="ARBA00022598"/>
    </source>
</evidence>
<feature type="region of interest" description="Disordered" evidence="11">
    <location>
        <begin position="1"/>
        <end position="39"/>
    </location>
</feature>
<evidence type="ECO:0000313" key="15">
    <source>
        <dbReference type="Proteomes" id="UP000054560"/>
    </source>
</evidence>
<dbReference type="Pfam" id="PF05746">
    <property type="entry name" value="DALR_1"/>
    <property type="match status" value="1"/>
</dbReference>
<protein>
    <recommendedName>
        <fullName evidence="2">arginine--tRNA ligase</fullName>
        <ecNumber evidence="2">6.1.1.19</ecNumber>
    </recommendedName>
    <alternativeName>
        <fullName evidence="8">Arginyl-tRNA synthetase</fullName>
    </alternativeName>
</protein>
<sequence length="637" mass="71512">MSKAEKKAAKLAGVRKMDVDPRDAVRTPGPERTSPATMDASAETEYMIDVFGHIKAMFETATASAFPLLANSPVALVLSTKPGAHYQNNSAMSLYSKSKDFPADQFPADSPMDAAMRLCEHLPSSDVVEKAEAVKGSTIAVIVSTKYLTRQMNLLFQLGARPPKVKEEVVVVDYSSPNIAKQMHVGHLRSTIIGDCISNLFEFIGHKVHRINHVGDWGTQFGMLIAHLKDEYPDFETNSPPIADLQAFYQGSKKRFDADEEFKTRAWNEVVLLQNGDPVVTKAWQLICAASRKEFDVIYNRLNIVGLREMGESFYQSMMVDVIKHFEERGLVTIEDGRKLVFLEGKEVPITIEKSNGSYTYDTSDLACLKYRLDTLKADSVIYVVDAGQSLHFELVWGAARKAEIYDETKNRIEHVAFGLVLGEDKKKLKTRSGDTIKLSELLDEAVELSSKVVDDKQATLEDDAKLTAQEREDAINAIAYGAVKYADLKSNRTADYVFSFDRMLDFRGNTAVYLLYAYTRIMSIARKAGVSEADMAADTTPIVLEHPKEIKLALHLLRFPEIIEQFVAELNPHVVCGYMFQASQYFTEFYENCRCTEVVDRKVVSYNMSRIKLTRAVAVVLAKCFDILGMKYVQRM</sequence>
<comment type="catalytic activity">
    <reaction evidence="9">
        <text>tRNA(Arg) + L-arginine + ATP = L-arginyl-tRNA(Arg) + AMP + diphosphate</text>
        <dbReference type="Rhea" id="RHEA:20301"/>
        <dbReference type="Rhea" id="RHEA-COMP:9658"/>
        <dbReference type="Rhea" id="RHEA-COMP:9673"/>
        <dbReference type="ChEBI" id="CHEBI:30616"/>
        <dbReference type="ChEBI" id="CHEBI:32682"/>
        <dbReference type="ChEBI" id="CHEBI:33019"/>
        <dbReference type="ChEBI" id="CHEBI:78442"/>
        <dbReference type="ChEBI" id="CHEBI:78513"/>
        <dbReference type="ChEBI" id="CHEBI:456215"/>
        <dbReference type="EC" id="6.1.1.19"/>
    </reaction>
</comment>
<dbReference type="SMART" id="SM00836">
    <property type="entry name" value="DALR_1"/>
    <property type="match status" value="1"/>
</dbReference>
<dbReference type="InterPro" id="IPR014729">
    <property type="entry name" value="Rossmann-like_a/b/a_fold"/>
</dbReference>
<dbReference type="Proteomes" id="UP000054560">
    <property type="component" value="Unassembled WGS sequence"/>
</dbReference>
<dbReference type="SUPFAM" id="SSF52374">
    <property type="entry name" value="Nucleotidylyl transferase"/>
    <property type="match status" value="1"/>
</dbReference>
<dbReference type="Gene3D" id="3.30.1360.70">
    <property type="entry name" value="Arginyl tRNA synthetase N-terminal domain"/>
    <property type="match status" value="1"/>
</dbReference>
<evidence type="ECO:0000256" key="6">
    <source>
        <dbReference type="ARBA" id="ARBA00022917"/>
    </source>
</evidence>
<dbReference type="STRING" id="667725.A0A0L0FSI5"/>
<evidence type="ECO:0000256" key="8">
    <source>
        <dbReference type="ARBA" id="ARBA00033033"/>
    </source>
</evidence>
<dbReference type="HAMAP" id="MF_00123">
    <property type="entry name" value="Arg_tRNA_synth"/>
    <property type="match status" value="1"/>
</dbReference>
<gene>
    <name evidence="14" type="ORF">SARC_07879</name>
</gene>
<organism evidence="14 15">
    <name type="scientific">Sphaeroforma arctica JP610</name>
    <dbReference type="NCBI Taxonomy" id="667725"/>
    <lineage>
        <taxon>Eukaryota</taxon>
        <taxon>Ichthyosporea</taxon>
        <taxon>Ichthyophonida</taxon>
        <taxon>Sphaeroforma</taxon>
    </lineage>
</organism>